<keyword evidence="1" id="KW-0732">Signal</keyword>
<dbReference type="RefSeq" id="WP_237358863.1">
    <property type="nucleotide sequence ID" value="NZ_JACIDU010000007.1"/>
</dbReference>
<evidence type="ECO:0000259" key="2">
    <source>
        <dbReference type="Pfam" id="PF09992"/>
    </source>
</evidence>
<dbReference type="InterPro" id="IPR018711">
    <property type="entry name" value="NAGPA"/>
</dbReference>
<dbReference type="Pfam" id="PF09992">
    <property type="entry name" value="NAGPA"/>
    <property type="match status" value="1"/>
</dbReference>
<feature type="domain" description="Phosphodiester glycosidase" evidence="2">
    <location>
        <begin position="83"/>
        <end position="230"/>
    </location>
</feature>
<accession>A0A7W6K1I0</accession>
<reference evidence="3 4" key="1">
    <citation type="submission" date="2020-08" db="EMBL/GenBank/DDBJ databases">
        <title>Genomic Encyclopedia of Type Strains, Phase IV (KMG-IV): sequencing the most valuable type-strain genomes for metagenomic binning, comparative biology and taxonomic classification.</title>
        <authorList>
            <person name="Goeker M."/>
        </authorList>
    </citation>
    <scope>NUCLEOTIDE SEQUENCE [LARGE SCALE GENOMIC DNA]</scope>
    <source>
        <strain evidence="3 4">DSM 26385</strain>
    </source>
</reference>
<dbReference type="AlphaFoldDB" id="A0A7W6K1I0"/>
<organism evidence="3 4">
    <name type="scientific">Allorhizobium borbori</name>
    <dbReference type="NCBI Taxonomy" id="485907"/>
    <lineage>
        <taxon>Bacteria</taxon>
        <taxon>Pseudomonadati</taxon>
        <taxon>Pseudomonadota</taxon>
        <taxon>Alphaproteobacteria</taxon>
        <taxon>Hyphomicrobiales</taxon>
        <taxon>Rhizobiaceae</taxon>
        <taxon>Rhizobium/Agrobacterium group</taxon>
        <taxon>Allorhizobium</taxon>
    </lineage>
</organism>
<keyword evidence="4" id="KW-1185">Reference proteome</keyword>
<gene>
    <name evidence="3" type="ORF">GGQ66_001996</name>
</gene>
<evidence type="ECO:0000256" key="1">
    <source>
        <dbReference type="SAM" id="SignalP"/>
    </source>
</evidence>
<dbReference type="Proteomes" id="UP000584824">
    <property type="component" value="Unassembled WGS sequence"/>
</dbReference>
<feature type="chain" id="PRO_5030545730" evidence="1">
    <location>
        <begin position="25"/>
        <end position="254"/>
    </location>
</feature>
<protein>
    <submittedName>
        <fullName evidence="3">Uncharacterized protein YigE (DUF2233 family)</fullName>
    </submittedName>
</protein>
<sequence>MPVRFRFMAVLWAALSIFPAAVEARENNEACRALEFRDARYTVCTFDPARTDLRLFHADAAGETYGGFDALTRGLWRRHAFLEFAMNAGMYHDDLSPVGLFIENGVEKRPLVLSGGYGNFHLLPNGVFHFGDGKAGVTEAGAYARSGLKPRFATQSGPMLVIDNAVHPRFLPDSDSLKIRNGVGVDVHGRVHFAISDDRVRFYDFALLFRDMLKSPNALYFDGTISSALMPRLGRNDRLFPMGPIVGVVSRLPE</sequence>
<proteinExistence type="predicted"/>
<evidence type="ECO:0000313" key="3">
    <source>
        <dbReference type="EMBL" id="MBB4103438.1"/>
    </source>
</evidence>
<dbReference type="EMBL" id="JACIDU010000007">
    <property type="protein sequence ID" value="MBB4103438.1"/>
    <property type="molecule type" value="Genomic_DNA"/>
</dbReference>
<name>A0A7W6K1I0_9HYPH</name>
<comment type="caution">
    <text evidence="3">The sequence shown here is derived from an EMBL/GenBank/DDBJ whole genome shotgun (WGS) entry which is preliminary data.</text>
</comment>
<evidence type="ECO:0000313" key="4">
    <source>
        <dbReference type="Proteomes" id="UP000584824"/>
    </source>
</evidence>
<feature type="signal peptide" evidence="1">
    <location>
        <begin position="1"/>
        <end position="24"/>
    </location>
</feature>